<accession>A0AAN8TIQ9</accession>
<comment type="caution">
    <text evidence="1">The sequence shown here is derived from an EMBL/GenBank/DDBJ whole genome shotgun (WGS) entry which is preliminary data.</text>
</comment>
<dbReference type="AlphaFoldDB" id="A0AAN8TIQ9"/>
<evidence type="ECO:0000313" key="1">
    <source>
        <dbReference type="EMBL" id="KAK6786181.1"/>
    </source>
</evidence>
<gene>
    <name evidence="1" type="ORF">RDI58_014706</name>
</gene>
<reference evidence="1 2" key="1">
    <citation type="submission" date="2024-02" db="EMBL/GenBank/DDBJ databases">
        <title>de novo genome assembly of Solanum bulbocastanum strain 11H21.</title>
        <authorList>
            <person name="Hosaka A.J."/>
        </authorList>
    </citation>
    <scope>NUCLEOTIDE SEQUENCE [LARGE SCALE GENOMIC DNA]</scope>
    <source>
        <tissue evidence="1">Young leaves</tissue>
    </source>
</reference>
<evidence type="ECO:0000313" key="2">
    <source>
        <dbReference type="Proteomes" id="UP001371456"/>
    </source>
</evidence>
<organism evidence="1 2">
    <name type="scientific">Solanum bulbocastanum</name>
    <name type="common">Wild potato</name>
    <dbReference type="NCBI Taxonomy" id="147425"/>
    <lineage>
        <taxon>Eukaryota</taxon>
        <taxon>Viridiplantae</taxon>
        <taxon>Streptophyta</taxon>
        <taxon>Embryophyta</taxon>
        <taxon>Tracheophyta</taxon>
        <taxon>Spermatophyta</taxon>
        <taxon>Magnoliopsida</taxon>
        <taxon>eudicotyledons</taxon>
        <taxon>Gunneridae</taxon>
        <taxon>Pentapetalae</taxon>
        <taxon>asterids</taxon>
        <taxon>lamiids</taxon>
        <taxon>Solanales</taxon>
        <taxon>Solanaceae</taxon>
        <taxon>Solanoideae</taxon>
        <taxon>Solaneae</taxon>
        <taxon>Solanum</taxon>
    </lineage>
</organism>
<keyword evidence="2" id="KW-1185">Reference proteome</keyword>
<dbReference type="Proteomes" id="UP001371456">
    <property type="component" value="Unassembled WGS sequence"/>
</dbReference>
<protein>
    <submittedName>
        <fullName evidence="1">Uncharacterized protein</fullName>
    </submittedName>
</protein>
<sequence>MLLNNSFYSILALESSLFFTCSTGQEIPIKLLVDMLCVKSLCMCIRLARTGFCLLFA</sequence>
<name>A0AAN8TIQ9_SOLBU</name>
<dbReference type="EMBL" id="JBANQN010000006">
    <property type="protein sequence ID" value="KAK6786181.1"/>
    <property type="molecule type" value="Genomic_DNA"/>
</dbReference>
<proteinExistence type="predicted"/>